<dbReference type="EMBL" id="CAJNDS010002719">
    <property type="protein sequence ID" value="CAE7572659.1"/>
    <property type="molecule type" value="Genomic_DNA"/>
</dbReference>
<organism evidence="1 2">
    <name type="scientific">Symbiodinium natans</name>
    <dbReference type="NCBI Taxonomy" id="878477"/>
    <lineage>
        <taxon>Eukaryota</taxon>
        <taxon>Sar</taxon>
        <taxon>Alveolata</taxon>
        <taxon>Dinophyceae</taxon>
        <taxon>Suessiales</taxon>
        <taxon>Symbiodiniaceae</taxon>
        <taxon>Symbiodinium</taxon>
    </lineage>
</organism>
<evidence type="ECO:0000313" key="2">
    <source>
        <dbReference type="Proteomes" id="UP000604046"/>
    </source>
</evidence>
<dbReference type="InterPro" id="IPR014903">
    <property type="entry name" value="DUF1796"/>
</dbReference>
<name>A0A812UM67_9DINO</name>
<keyword evidence="2" id="KW-1185">Reference proteome</keyword>
<comment type="caution">
    <text evidence="1">The sequence shown here is derived from an EMBL/GenBank/DDBJ whole genome shotgun (WGS) entry which is preliminary data.</text>
</comment>
<dbReference type="AlphaFoldDB" id="A0A812UM67"/>
<sequence length="417" mass="46312">MEPLSASLAALDALAGPGGDALSWASQTLAPSLAPALGFGLAASQALVACGKLCMLLEPAIWRFLEESGPEVNDPEVTESVPEPGREHDNVDTVVPELIPWDAHLENPNIHDRQYFADMQPHATEFIARSEFVSLGCYCAPAYALQLLDLRKNSYPFDWVRSPLEGIVHCINAEFSDFLSYTERRRGEEELHDVFYGAHWGGSFWHANLDDARTREDILRRAQRFLGRGDVPRQASRVFVRLVNLGLPLALPFALFRPSPGKTRNSTRELEQAWQLRQQLMMTLPEAQGIFVLLLVELQGERGPMLVHAPEGEGIIVFSFTEEDYQQVPAPGRHPLATCGERCCEAIAEAIILWSGQRRPARAYASFAHLAADIYPFDGGDPAWQLFTPQWQAPQEPLPCLLASRGPGAAFHCGQHW</sequence>
<accession>A0A812UM67</accession>
<dbReference type="Proteomes" id="UP000604046">
    <property type="component" value="Unassembled WGS sequence"/>
</dbReference>
<gene>
    <name evidence="1" type="primary">cyb5r2</name>
    <name evidence="1" type="ORF">SNAT2548_LOCUS32633</name>
</gene>
<dbReference type="OrthoDB" id="433668at2759"/>
<reference evidence="1" key="1">
    <citation type="submission" date="2021-02" db="EMBL/GenBank/DDBJ databases">
        <authorList>
            <person name="Dougan E. K."/>
            <person name="Rhodes N."/>
            <person name="Thang M."/>
            <person name="Chan C."/>
        </authorList>
    </citation>
    <scope>NUCLEOTIDE SEQUENCE</scope>
</reference>
<proteinExistence type="predicted"/>
<dbReference type="Pfam" id="PF08795">
    <property type="entry name" value="DUF1796"/>
    <property type="match status" value="1"/>
</dbReference>
<protein>
    <submittedName>
        <fullName evidence="1">Cyb5r2 protein</fullName>
    </submittedName>
</protein>
<evidence type="ECO:0000313" key="1">
    <source>
        <dbReference type="EMBL" id="CAE7572659.1"/>
    </source>
</evidence>